<sequence>MSTPARHPLGTDRVPVGPGMSMFEPMFIGIDEFGQHVSLDIVFHNLLTAGEPGAGKSGLINNIAATAALCENTRLVLFDAKWVELGPYIDIADEFVGDDIEKALSILRRLLTVARNRYLWLLAHRRRKVARADNLSTIVTIIDELAMYLKVLGTKEQQAEFESLLRGLVSIGRACGMPVIAATQRPSWDIIAASLRDLFGYRCAFRCTTVGSSDVILGSGWAELGYTASDIDMDNRGAAWLLGEGTVPKRIKVAYLTDADIYSIADYAAWLRRPNHATPAAFTMPTARLDWDMAG</sequence>
<keyword evidence="2 3" id="KW-0067">ATP-binding</keyword>
<organism evidence="5 6">
    <name type="scientific">Actinoplanes siamensis</name>
    <dbReference type="NCBI Taxonomy" id="1223317"/>
    <lineage>
        <taxon>Bacteria</taxon>
        <taxon>Bacillati</taxon>
        <taxon>Actinomycetota</taxon>
        <taxon>Actinomycetes</taxon>
        <taxon>Micromonosporales</taxon>
        <taxon>Micromonosporaceae</taxon>
        <taxon>Actinoplanes</taxon>
    </lineage>
</organism>
<feature type="domain" description="FtsK" evidence="4">
    <location>
        <begin position="34"/>
        <end position="214"/>
    </location>
</feature>
<dbReference type="Gene3D" id="3.40.50.300">
    <property type="entry name" value="P-loop containing nucleotide triphosphate hydrolases"/>
    <property type="match status" value="1"/>
</dbReference>
<dbReference type="InterPro" id="IPR027417">
    <property type="entry name" value="P-loop_NTPase"/>
</dbReference>
<proteinExistence type="predicted"/>
<evidence type="ECO:0000313" key="6">
    <source>
        <dbReference type="Proteomes" id="UP000629619"/>
    </source>
</evidence>
<accession>A0A919TJW3</accession>
<keyword evidence="6" id="KW-1185">Reference proteome</keyword>
<dbReference type="Pfam" id="PF01580">
    <property type="entry name" value="FtsK_SpoIIIE"/>
    <property type="match status" value="1"/>
</dbReference>
<evidence type="ECO:0000256" key="3">
    <source>
        <dbReference type="PROSITE-ProRule" id="PRU00289"/>
    </source>
</evidence>
<gene>
    <name evidence="5" type="ORF">Asi03nite_22280</name>
</gene>
<dbReference type="InterPro" id="IPR050206">
    <property type="entry name" value="FtsK/SpoIIIE/SftA"/>
</dbReference>
<name>A0A919TJW3_9ACTN</name>
<dbReference type="SUPFAM" id="SSF52540">
    <property type="entry name" value="P-loop containing nucleoside triphosphate hydrolases"/>
    <property type="match status" value="1"/>
</dbReference>
<dbReference type="PANTHER" id="PTHR22683">
    <property type="entry name" value="SPORULATION PROTEIN RELATED"/>
    <property type="match status" value="1"/>
</dbReference>
<reference evidence="5" key="1">
    <citation type="submission" date="2021-01" db="EMBL/GenBank/DDBJ databases">
        <title>Whole genome shotgun sequence of Actinoplanes siamensis NBRC 109076.</title>
        <authorList>
            <person name="Komaki H."/>
            <person name="Tamura T."/>
        </authorList>
    </citation>
    <scope>NUCLEOTIDE SEQUENCE</scope>
    <source>
        <strain evidence="5">NBRC 109076</strain>
    </source>
</reference>
<dbReference type="AlphaFoldDB" id="A0A919TJW3"/>
<dbReference type="GO" id="GO:0003677">
    <property type="term" value="F:DNA binding"/>
    <property type="evidence" value="ECO:0007669"/>
    <property type="project" value="InterPro"/>
</dbReference>
<protein>
    <recommendedName>
        <fullName evidence="4">FtsK domain-containing protein</fullName>
    </recommendedName>
</protein>
<evidence type="ECO:0000313" key="5">
    <source>
        <dbReference type="EMBL" id="GIF04690.1"/>
    </source>
</evidence>
<comment type="caution">
    <text evidence="5">The sequence shown here is derived from an EMBL/GenBank/DDBJ whole genome shotgun (WGS) entry which is preliminary data.</text>
</comment>
<dbReference type="InterPro" id="IPR002543">
    <property type="entry name" value="FtsK_dom"/>
</dbReference>
<dbReference type="PROSITE" id="PS50901">
    <property type="entry name" value="FTSK"/>
    <property type="match status" value="1"/>
</dbReference>
<keyword evidence="1 3" id="KW-0547">Nucleotide-binding</keyword>
<dbReference type="RefSeq" id="WP_203678631.1">
    <property type="nucleotide sequence ID" value="NZ_BOMW01000020.1"/>
</dbReference>
<evidence type="ECO:0000256" key="1">
    <source>
        <dbReference type="ARBA" id="ARBA00022741"/>
    </source>
</evidence>
<evidence type="ECO:0000256" key="2">
    <source>
        <dbReference type="ARBA" id="ARBA00022840"/>
    </source>
</evidence>
<dbReference type="PANTHER" id="PTHR22683:SF41">
    <property type="entry name" value="DNA TRANSLOCASE FTSK"/>
    <property type="match status" value="1"/>
</dbReference>
<dbReference type="EMBL" id="BOMW01000020">
    <property type="protein sequence ID" value="GIF04690.1"/>
    <property type="molecule type" value="Genomic_DNA"/>
</dbReference>
<dbReference type="Proteomes" id="UP000629619">
    <property type="component" value="Unassembled WGS sequence"/>
</dbReference>
<feature type="binding site" evidence="3">
    <location>
        <begin position="50"/>
        <end position="57"/>
    </location>
    <ligand>
        <name>ATP</name>
        <dbReference type="ChEBI" id="CHEBI:30616"/>
    </ligand>
</feature>
<dbReference type="GO" id="GO:0005524">
    <property type="term" value="F:ATP binding"/>
    <property type="evidence" value="ECO:0007669"/>
    <property type="project" value="UniProtKB-UniRule"/>
</dbReference>
<evidence type="ECO:0000259" key="4">
    <source>
        <dbReference type="PROSITE" id="PS50901"/>
    </source>
</evidence>